<sequence>MHPQTHHIVNEHGNNLQREEQEQKEIGDEPDDLVEIPDISNSNTNVVEISTISVKSPSVINIEESRQEEKHQITIKEWLKQYFHKFHSLNERRPKRLQWHEYIWSWLGAFIGIALVAFMHHRILERQALSFMIGSFGASAVLIFGAPKSPLAQPRNLVGGHVVSAIVGCIIRVILGKYEQSVACALSVSLAIILMQLTETLHPPGGATALIAITMQPGLPGANFLYILMPVLSGTLCMLLVALIVNNLATRRSYPTFWW</sequence>
<evidence type="ECO:0000256" key="2">
    <source>
        <dbReference type="SAM" id="Phobius"/>
    </source>
</evidence>
<dbReference type="PANTHER" id="PTHR33741">
    <property type="entry name" value="TRANSMEMBRANE PROTEIN DDB_G0269096-RELATED"/>
    <property type="match status" value="1"/>
</dbReference>
<keyword evidence="2" id="KW-0812">Transmembrane</keyword>
<feature type="domain" description="HPP transmembrane region" evidence="3">
    <location>
        <begin position="95"/>
        <end position="255"/>
    </location>
</feature>
<evidence type="ECO:0000259" key="3">
    <source>
        <dbReference type="Pfam" id="PF04982"/>
    </source>
</evidence>
<dbReference type="InterPro" id="IPR058581">
    <property type="entry name" value="TM_HPP"/>
</dbReference>
<gene>
    <name evidence="4" type="ORF">GPM918_LOCUS9395</name>
    <name evidence="5" type="ORF">SRO942_LOCUS9392</name>
</gene>
<dbReference type="InterPro" id="IPR007065">
    <property type="entry name" value="HPP"/>
</dbReference>
<dbReference type="PANTHER" id="PTHR33741:SF5">
    <property type="entry name" value="TRANSMEMBRANE PROTEIN DDB_G0269096-RELATED"/>
    <property type="match status" value="1"/>
</dbReference>
<name>A0A814AKJ0_9BILA</name>
<dbReference type="EMBL" id="CAJNOQ010001744">
    <property type="protein sequence ID" value="CAF0915992.1"/>
    <property type="molecule type" value="Genomic_DNA"/>
</dbReference>
<evidence type="ECO:0000313" key="6">
    <source>
        <dbReference type="Proteomes" id="UP000663829"/>
    </source>
</evidence>
<dbReference type="Proteomes" id="UP000681722">
    <property type="component" value="Unassembled WGS sequence"/>
</dbReference>
<feature type="compositionally biased region" description="Basic and acidic residues" evidence="1">
    <location>
        <begin position="17"/>
        <end position="27"/>
    </location>
</feature>
<dbReference type="OrthoDB" id="2016548at2759"/>
<evidence type="ECO:0000313" key="5">
    <source>
        <dbReference type="EMBL" id="CAF3696108.1"/>
    </source>
</evidence>
<feature type="transmembrane region" description="Helical" evidence="2">
    <location>
        <begin position="158"/>
        <end position="175"/>
    </location>
</feature>
<accession>A0A814AKJ0</accession>
<organism evidence="4 6">
    <name type="scientific">Didymodactylos carnosus</name>
    <dbReference type="NCBI Taxonomy" id="1234261"/>
    <lineage>
        <taxon>Eukaryota</taxon>
        <taxon>Metazoa</taxon>
        <taxon>Spiralia</taxon>
        <taxon>Gnathifera</taxon>
        <taxon>Rotifera</taxon>
        <taxon>Eurotatoria</taxon>
        <taxon>Bdelloidea</taxon>
        <taxon>Philodinida</taxon>
        <taxon>Philodinidae</taxon>
        <taxon>Didymodactylos</taxon>
    </lineage>
</organism>
<protein>
    <recommendedName>
        <fullName evidence="3">HPP transmembrane region domain-containing protein</fullName>
    </recommendedName>
</protein>
<feature type="transmembrane region" description="Helical" evidence="2">
    <location>
        <begin position="224"/>
        <end position="245"/>
    </location>
</feature>
<feature type="transmembrane region" description="Helical" evidence="2">
    <location>
        <begin position="128"/>
        <end position="146"/>
    </location>
</feature>
<comment type="caution">
    <text evidence="4">The sequence shown here is derived from an EMBL/GenBank/DDBJ whole genome shotgun (WGS) entry which is preliminary data.</text>
</comment>
<keyword evidence="2" id="KW-0472">Membrane</keyword>
<reference evidence="4" key="1">
    <citation type="submission" date="2021-02" db="EMBL/GenBank/DDBJ databases">
        <authorList>
            <person name="Nowell W R."/>
        </authorList>
    </citation>
    <scope>NUCLEOTIDE SEQUENCE</scope>
</reference>
<evidence type="ECO:0000256" key="1">
    <source>
        <dbReference type="SAM" id="MobiDB-lite"/>
    </source>
</evidence>
<evidence type="ECO:0000313" key="4">
    <source>
        <dbReference type="EMBL" id="CAF0915992.1"/>
    </source>
</evidence>
<dbReference type="Proteomes" id="UP000663829">
    <property type="component" value="Unassembled WGS sequence"/>
</dbReference>
<keyword evidence="6" id="KW-1185">Reference proteome</keyword>
<feature type="region of interest" description="Disordered" evidence="1">
    <location>
        <begin position="1"/>
        <end position="37"/>
    </location>
</feature>
<dbReference type="AlphaFoldDB" id="A0A814AKJ0"/>
<proteinExistence type="predicted"/>
<dbReference type="Pfam" id="PF04982">
    <property type="entry name" value="TM_HPP"/>
    <property type="match status" value="1"/>
</dbReference>
<feature type="transmembrane region" description="Helical" evidence="2">
    <location>
        <begin position="102"/>
        <end position="121"/>
    </location>
</feature>
<dbReference type="EMBL" id="CAJOBC010001743">
    <property type="protein sequence ID" value="CAF3696108.1"/>
    <property type="molecule type" value="Genomic_DNA"/>
</dbReference>
<keyword evidence="2" id="KW-1133">Transmembrane helix</keyword>